<protein>
    <recommendedName>
        <fullName evidence="6">Divalent metal cation transporter MntH</fullName>
    </recommendedName>
</protein>
<keyword evidence="5 6" id="KW-0472">Membrane</keyword>
<dbReference type="EMBL" id="SMAB01000004">
    <property type="protein sequence ID" value="TCS83497.1"/>
    <property type="molecule type" value="Genomic_DNA"/>
</dbReference>
<feature type="transmembrane region" description="Helical" evidence="6">
    <location>
        <begin position="207"/>
        <end position="233"/>
    </location>
</feature>
<dbReference type="AlphaFoldDB" id="A0A4R3KIQ6"/>
<evidence type="ECO:0000256" key="5">
    <source>
        <dbReference type="ARBA" id="ARBA00023136"/>
    </source>
</evidence>
<keyword evidence="4 6" id="KW-1133">Transmembrane helix</keyword>
<feature type="transmembrane region" description="Helical" evidence="6">
    <location>
        <begin position="403"/>
        <end position="423"/>
    </location>
</feature>
<comment type="caution">
    <text evidence="7">The sequence shown here is derived from an EMBL/GenBank/DDBJ whole genome shotgun (WGS) entry which is preliminary data.</text>
</comment>
<dbReference type="GO" id="GO:0005384">
    <property type="term" value="F:manganese ion transmembrane transporter activity"/>
    <property type="evidence" value="ECO:0007669"/>
    <property type="project" value="TreeGrafter"/>
</dbReference>
<dbReference type="PANTHER" id="PTHR11706">
    <property type="entry name" value="SOLUTE CARRIER PROTEIN FAMILY 11 MEMBER"/>
    <property type="match status" value="1"/>
</dbReference>
<dbReference type="Pfam" id="PF01566">
    <property type="entry name" value="Nramp"/>
    <property type="match status" value="1"/>
</dbReference>
<feature type="transmembrane region" description="Helical" evidence="6">
    <location>
        <begin position="296"/>
        <end position="326"/>
    </location>
</feature>
<reference evidence="7 8" key="1">
    <citation type="submission" date="2019-03" db="EMBL/GenBank/DDBJ databases">
        <title>Genomic Encyclopedia of Type Strains, Phase IV (KMG-IV): sequencing the most valuable type-strain genomes for metagenomic binning, comparative biology and taxonomic classification.</title>
        <authorList>
            <person name="Goeker M."/>
        </authorList>
    </citation>
    <scope>NUCLEOTIDE SEQUENCE [LARGE SCALE GENOMIC DNA]</scope>
    <source>
        <strain evidence="7 8">DSM 23802</strain>
    </source>
</reference>
<proteinExistence type="inferred from homology"/>
<feature type="transmembrane region" description="Helical" evidence="6">
    <location>
        <begin position="64"/>
        <end position="83"/>
    </location>
</feature>
<keyword evidence="6" id="KW-0769">Symport</keyword>
<feature type="transmembrane region" description="Helical" evidence="6">
    <location>
        <begin position="254"/>
        <end position="276"/>
    </location>
</feature>
<comment type="subcellular location">
    <subcellularLocation>
        <location evidence="6">Cell membrane</location>
        <topology evidence="6">Multi-pass membrane protein</topology>
    </subcellularLocation>
    <subcellularLocation>
        <location evidence="1">Membrane</location>
        <topology evidence="1">Multi-pass membrane protein</topology>
    </subcellularLocation>
</comment>
<dbReference type="GO" id="GO:0034755">
    <property type="term" value="P:iron ion transmembrane transport"/>
    <property type="evidence" value="ECO:0007669"/>
    <property type="project" value="TreeGrafter"/>
</dbReference>
<dbReference type="PRINTS" id="PR00447">
    <property type="entry name" value="NATRESASSCMP"/>
</dbReference>
<keyword evidence="8" id="KW-1185">Reference proteome</keyword>
<name>A0A4R3KIQ6_9BACI</name>
<feature type="transmembrane region" description="Helical" evidence="6">
    <location>
        <begin position="362"/>
        <end position="383"/>
    </location>
</feature>
<comment type="similarity">
    <text evidence="6">Belongs to the NRAMP family.</text>
</comment>
<dbReference type="GO" id="GO:0046872">
    <property type="term" value="F:metal ion binding"/>
    <property type="evidence" value="ECO:0007669"/>
    <property type="project" value="UniProtKB-UniRule"/>
</dbReference>
<dbReference type="NCBIfam" id="NF037982">
    <property type="entry name" value="Nramp_1"/>
    <property type="match status" value="1"/>
</dbReference>
<organism evidence="7 8">
    <name type="scientific">Tepidibacillus fermentans</name>
    <dbReference type="NCBI Taxonomy" id="1281767"/>
    <lineage>
        <taxon>Bacteria</taxon>
        <taxon>Bacillati</taxon>
        <taxon>Bacillota</taxon>
        <taxon>Bacilli</taxon>
        <taxon>Bacillales</taxon>
        <taxon>Bacillaceae</taxon>
        <taxon>Tepidibacillus</taxon>
    </lineage>
</organism>
<dbReference type="GO" id="GO:0005886">
    <property type="term" value="C:plasma membrane"/>
    <property type="evidence" value="ECO:0007669"/>
    <property type="project" value="UniProtKB-SubCell"/>
</dbReference>
<dbReference type="RefSeq" id="WP_132767375.1">
    <property type="nucleotide sequence ID" value="NZ_SMAB01000004.1"/>
</dbReference>
<dbReference type="NCBIfam" id="NF001923">
    <property type="entry name" value="PRK00701.1"/>
    <property type="match status" value="1"/>
</dbReference>
<evidence type="ECO:0000256" key="6">
    <source>
        <dbReference type="HAMAP-Rule" id="MF_00221"/>
    </source>
</evidence>
<feature type="transmembrane region" description="Helical" evidence="6">
    <location>
        <begin position="338"/>
        <end position="356"/>
    </location>
</feature>
<dbReference type="Proteomes" id="UP000295788">
    <property type="component" value="Unassembled WGS sequence"/>
</dbReference>
<comment type="function">
    <text evidence="6">H(+)-stimulated, divalent metal cation uptake system.</text>
</comment>
<feature type="transmembrane region" description="Helical" evidence="6">
    <location>
        <begin position="132"/>
        <end position="155"/>
    </location>
</feature>
<dbReference type="InterPro" id="IPR001046">
    <property type="entry name" value="NRAMP_fam"/>
</dbReference>
<dbReference type="PANTHER" id="PTHR11706:SF33">
    <property type="entry name" value="NATURAL RESISTANCE-ASSOCIATED MACROPHAGE PROTEIN 2"/>
    <property type="match status" value="1"/>
</dbReference>
<keyword evidence="6" id="KW-1003">Cell membrane</keyword>
<feature type="transmembrane region" description="Helical" evidence="6">
    <location>
        <begin position="167"/>
        <end position="187"/>
    </location>
</feature>
<feature type="transmembrane region" description="Helical" evidence="6">
    <location>
        <begin position="104"/>
        <end position="126"/>
    </location>
</feature>
<keyword evidence="6" id="KW-0406">Ion transport</keyword>
<keyword evidence="2 6" id="KW-0813">Transport</keyword>
<gene>
    <name evidence="6" type="primary">mntH</name>
    <name evidence="7" type="ORF">EDD72_10442</name>
</gene>
<dbReference type="NCBIfam" id="TIGR01197">
    <property type="entry name" value="nramp"/>
    <property type="match status" value="1"/>
</dbReference>
<evidence type="ECO:0000313" key="7">
    <source>
        <dbReference type="EMBL" id="TCS83497.1"/>
    </source>
</evidence>
<evidence type="ECO:0000256" key="1">
    <source>
        <dbReference type="ARBA" id="ARBA00004141"/>
    </source>
</evidence>
<dbReference type="HAMAP" id="MF_00221">
    <property type="entry name" value="NRAMP"/>
    <property type="match status" value="1"/>
</dbReference>
<evidence type="ECO:0000256" key="2">
    <source>
        <dbReference type="ARBA" id="ARBA00022448"/>
    </source>
</evidence>
<evidence type="ECO:0000313" key="8">
    <source>
        <dbReference type="Proteomes" id="UP000295788"/>
    </source>
</evidence>
<keyword evidence="3 6" id="KW-0812">Transmembrane</keyword>
<sequence>MNTKPLNRSVSTTAIEQFRQFFDKCSLKKWLPFMGPAYLVSVGYIDPGNWATNIEGGARFGYQLLWVLLISNLMAIILQSLSVKLGIATGKSLAENMKIHFAKPLYFFLFMTALIAAMATDLAEFFGAALGIHILFGIPLFPSAFITGIIVFAILALHRYGYRQIEMIIFGFVSIVAFAYILELFLVKPDVGLIMKHTFIPELDAKSIFVAIGMLGATVMPHNLFLHSGVVITRINSDLEHNKKIYKYAIIDSLFALNTAWFINSSMIIMAAAAFFSNGHIVSSIEGAYQTLTPLLGGFASFAFAIALLSSGLSSSVTGTIAGQYILQGFINRSIPFWVQRLVTMIPALIVIGLGVNTFKALITSQVILSLQLPFTIIPLIILTRNKEVMGKYFVNKPYMNKIAGTIALLIIFLNSLLLYQTFSGMF</sequence>
<dbReference type="GO" id="GO:0015086">
    <property type="term" value="F:cadmium ion transmembrane transporter activity"/>
    <property type="evidence" value="ECO:0007669"/>
    <property type="project" value="TreeGrafter"/>
</dbReference>
<dbReference type="OrthoDB" id="9787548at2"/>
<evidence type="ECO:0000256" key="4">
    <source>
        <dbReference type="ARBA" id="ARBA00022989"/>
    </source>
</evidence>
<accession>A0A4R3KIQ6</accession>
<dbReference type="GO" id="GO:0015293">
    <property type="term" value="F:symporter activity"/>
    <property type="evidence" value="ECO:0007669"/>
    <property type="project" value="UniProtKB-UniRule"/>
</dbReference>
<evidence type="ECO:0000256" key="3">
    <source>
        <dbReference type="ARBA" id="ARBA00022692"/>
    </source>
</evidence>